<sequence>MVVKGKEIRIRKKNILVEGTIHSNRRSLAVPQLPSLAPNPRILAAPAGRHFKTALLEQQARRQHRPPFYRQPTVSNAGYVSPRPGGPAYLSDGCVKRWPLRPE</sequence>
<gene>
    <name evidence="2" type="ORF">RRG08_049455</name>
</gene>
<dbReference type="AlphaFoldDB" id="A0AAE0ZS09"/>
<proteinExistence type="predicted"/>
<protein>
    <submittedName>
        <fullName evidence="2">Uncharacterized protein</fullName>
    </submittedName>
</protein>
<evidence type="ECO:0000313" key="2">
    <source>
        <dbReference type="EMBL" id="KAK3774519.1"/>
    </source>
</evidence>
<evidence type="ECO:0000313" key="3">
    <source>
        <dbReference type="Proteomes" id="UP001283361"/>
    </source>
</evidence>
<organism evidence="2 3">
    <name type="scientific">Elysia crispata</name>
    <name type="common">lettuce slug</name>
    <dbReference type="NCBI Taxonomy" id="231223"/>
    <lineage>
        <taxon>Eukaryota</taxon>
        <taxon>Metazoa</taxon>
        <taxon>Spiralia</taxon>
        <taxon>Lophotrochozoa</taxon>
        <taxon>Mollusca</taxon>
        <taxon>Gastropoda</taxon>
        <taxon>Heterobranchia</taxon>
        <taxon>Euthyneura</taxon>
        <taxon>Panpulmonata</taxon>
        <taxon>Sacoglossa</taxon>
        <taxon>Placobranchoidea</taxon>
        <taxon>Plakobranchidae</taxon>
        <taxon>Elysia</taxon>
    </lineage>
</organism>
<accession>A0AAE0ZS09</accession>
<feature type="region of interest" description="Disordered" evidence="1">
    <location>
        <begin position="58"/>
        <end position="92"/>
    </location>
</feature>
<dbReference type="Proteomes" id="UP001283361">
    <property type="component" value="Unassembled WGS sequence"/>
</dbReference>
<evidence type="ECO:0000256" key="1">
    <source>
        <dbReference type="SAM" id="MobiDB-lite"/>
    </source>
</evidence>
<keyword evidence="3" id="KW-1185">Reference proteome</keyword>
<reference evidence="2" key="1">
    <citation type="journal article" date="2023" name="G3 (Bethesda)">
        <title>A reference genome for the long-term kleptoplast-retaining sea slug Elysia crispata morphotype clarki.</title>
        <authorList>
            <person name="Eastman K.E."/>
            <person name="Pendleton A.L."/>
            <person name="Shaikh M.A."/>
            <person name="Suttiyut T."/>
            <person name="Ogas R."/>
            <person name="Tomko P."/>
            <person name="Gavelis G."/>
            <person name="Widhalm J.R."/>
            <person name="Wisecaver J.H."/>
        </authorList>
    </citation>
    <scope>NUCLEOTIDE SEQUENCE</scope>
    <source>
        <strain evidence="2">ECLA1</strain>
    </source>
</reference>
<comment type="caution">
    <text evidence="2">The sequence shown here is derived from an EMBL/GenBank/DDBJ whole genome shotgun (WGS) entry which is preliminary data.</text>
</comment>
<dbReference type="EMBL" id="JAWDGP010003406">
    <property type="protein sequence ID" value="KAK3774519.1"/>
    <property type="molecule type" value="Genomic_DNA"/>
</dbReference>
<name>A0AAE0ZS09_9GAST</name>